<feature type="compositionally biased region" description="Pro residues" evidence="1">
    <location>
        <begin position="95"/>
        <end position="104"/>
    </location>
</feature>
<sequence>MNDGTPQPRDDGPEPDGRHFRTTVGDRLVVLPATTAGIRAALPEDRRDAFTEEIENTPARDMHPTLYRWARTPEIEAEDEAAHELQSDLQKGPGQPRPEPTPGP</sequence>
<keyword evidence="3" id="KW-1185">Reference proteome</keyword>
<evidence type="ECO:0000256" key="1">
    <source>
        <dbReference type="SAM" id="MobiDB-lite"/>
    </source>
</evidence>
<organism evidence="2 3">
    <name type="scientific">Embleya hyalina</name>
    <dbReference type="NCBI Taxonomy" id="516124"/>
    <lineage>
        <taxon>Bacteria</taxon>
        <taxon>Bacillati</taxon>
        <taxon>Actinomycetota</taxon>
        <taxon>Actinomycetes</taxon>
        <taxon>Kitasatosporales</taxon>
        <taxon>Streptomycetaceae</taxon>
        <taxon>Embleya</taxon>
    </lineage>
</organism>
<feature type="region of interest" description="Disordered" evidence="1">
    <location>
        <begin position="78"/>
        <end position="104"/>
    </location>
</feature>
<accession>A0A401YGB6</accession>
<evidence type="ECO:0000313" key="2">
    <source>
        <dbReference type="EMBL" id="GCD93676.1"/>
    </source>
</evidence>
<dbReference type="OrthoDB" id="4284332at2"/>
<protein>
    <submittedName>
        <fullName evidence="2">Uncharacterized protein</fullName>
    </submittedName>
</protein>
<gene>
    <name evidence="2" type="ORF">EHYA_01321</name>
</gene>
<proteinExistence type="predicted"/>
<dbReference type="EMBL" id="BIFH01000014">
    <property type="protein sequence ID" value="GCD93676.1"/>
    <property type="molecule type" value="Genomic_DNA"/>
</dbReference>
<dbReference type="Proteomes" id="UP000286931">
    <property type="component" value="Unassembled WGS sequence"/>
</dbReference>
<feature type="region of interest" description="Disordered" evidence="1">
    <location>
        <begin position="1"/>
        <end position="24"/>
    </location>
</feature>
<reference evidence="2 3" key="1">
    <citation type="submission" date="2018-12" db="EMBL/GenBank/DDBJ databases">
        <title>Draft genome sequence of Embleya hyalina NBRC 13850T.</title>
        <authorList>
            <person name="Komaki H."/>
            <person name="Hosoyama A."/>
            <person name="Kimura A."/>
            <person name="Ichikawa N."/>
            <person name="Tamura T."/>
        </authorList>
    </citation>
    <scope>NUCLEOTIDE SEQUENCE [LARGE SCALE GENOMIC DNA]</scope>
    <source>
        <strain evidence="2 3">NBRC 13850</strain>
    </source>
</reference>
<dbReference type="AlphaFoldDB" id="A0A401YGB6"/>
<evidence type="ECO:0000313" key="3">
    <source>
        <dbReference type="Proteomes" id="UP000286931"/>
    </source>
</evidence>
<dbReference type="RefSeq" id="WP_126635932.1">
    <property type="nucleotide sequence ID" value="NZ_BIFH01000014.1"/>
</dbReference>
<feature type="compositionally biased region" description="Basic and acidic residues" evidence="1">
    <location>
        <begin position="8"/>
        <end position="19"/>
    </location>
</feature>
<comment type="caution">
    <text evidence="2">The sequence shown here is derived from an EMBL/GenBank/DDBJ whole genome shotgun (WGS) entry which is preliminary data.</text>
</comment>
<name>A0A401YGB6_9ACTN</name>